<proteinExistence type="predicted"/>
<dbReference type="GO" id="GO:0003677">
    <property type="term" value="F:DNA binding"/>
    <property type="evidence" value="ECO:0007669"/>
    <property type="project" value="InterPro"/>
</dbReference>
<dbReference type="OrthoDB" id="6979325at2"/>
<dbReference type="InterPro" id="IPR007069">
    <property type="entry name" value="Transposase_32"/>
</dbReference>
<dbReference type="EMBL" id="SLWX01000010">
    <property type="protein sequence ID" value="TCO75163.1"/>
    <property type="molecule type" value="Genomic_DNA"/>
</dbReference>
<dbReference type="AlphaFoldDB" id="A0A4R2KN80"/>
<evidence type="ECO:0000313" key="2">
    <source>
        <dbReference type="EMBL" id="TCO75163.1"/>
    </source>
</evidence>
<dbReference type="GO" id="GO:0006313">
    <property type="term" value="P:DNA transposition"/>
    <property type="evidence" value="ECO:0007669"/>
    <property type="project" value="InterPro"/>
</dbReference>
<protein>
    <submittedName>
        <fullName evidence="2">Putative transposase</fullName>
    </submittedName>
</protein>
<sequence length="320" mass="35813">MRARTKSQVNSYVAALQIVGVYVYRDNRPPRFQRVNAPGKGELEELVQLISQRVGRCLERQGLLEQDTESTWLDLDPAEDTDAMPQILGSSISYRIAVGPQQGRKAFMIRTIRPLDRPDPSLGRVAKANGFSLHAGVSCEGNQKGKRERLCRYISRPAVAVPRLSLSSTGKVVYTLKTPYRDGTTQVAFEPVDFIARLAALVPKPRVNLTRYHGVLAPNHRWRGLVTPARRGKGIKSTSNAEVRTPAERHTAMTWAQRLKRVFNIDIEVCSLCGGSVRVIACIEDQDVIDRILTHLRHKERETLTRPLLTPPTRAPPGTR</sequence>
<keyword evidence="3" id="KW-1185">Reference proteome</keyword>
<gene>
    <name evidence="2" type="ORF">EV688_110118</name>
</gene>
<feature type="domain" description="Transposase IS801/IS1294" evidence="1">
    <location>
        <begin position="24"/>
        <end position="219"/>
    </location>
</feature>
<evidence type="ECO:0000313" key="3">
    <source>
        <dbReference type="Proteomes" id="UP000294980"/>
    </source>
</evidence>
<accession>A0A4R2KN80</accession>
<dbReference type="Pfam" id="PF04986">
    <property type="entry name" value="Y2_Tnp"/>
    <property type="match status" value="1"/>
</dbReference>
<dbReference type="RefSeq" id="WP_117318424.1">
    <property type="nucleotide sequence ID" value="NZ_SLWX01000010.1"/>
</dbReference>
<evidence type="ECO:0000259" key="1">
    <source>
        <dbReference type="Pfam" id="PF04986"/>
    </source>
</evidence>
<dbReference type="GO" id="GO:0004803">
    <property type="term" value="F:transposase activity"/>
    <property type="evidence" value="ECO:0007669"/>
    <property type="project" value="InterPro"/>
</dbReference>
<reference evidence="2 3" key="1">
    <citation type="submission" date="2019-03" db="EMBL/GenBank/DDBJ databases">
        <title>Genomic Encyclopedia of Type Strains, Phase IV (KMG-IV): sequencing the most valuable type-strain genomes for metagenomic binning, comparative biology and taxonomic classification.</title>
        <authorList>
            <person name="Goeker M."/>
        </authorList>
    </citation>
    <scope>NUCLEOTIDE SEQUENCE [LARGE SCALE GENOMIC DNA]</scope>
    <source>
        <strain evidence="2 3">DSM 23344</strain>
    </source>
</reference>
<organism evidence="2 3">
    <name type="scientific">Chromatocurvus halotolerans</name>
    <dbReference type="NCBI Taxonomy" id="1132028"/>
    <lineage>
        <taxon>Bacteria</taxon>
        <taxon>Pseudomonadati</taxon>
        <taxon>Pseudomonadota</taxon>
        <taxon>Gammaproteobacteria</taxon>
        <taxon>Cellvibrionales</taxon>
        <taxon>Halieaceae</taxon>
        <taxon>Chromatocurvus</taxon>
    </lineage>
</organism>
<comment type="caution">
    <text evidence="2">The sequence shown here is derived from an EMBL/GenBank/DDBJ whole genome shotgun (WGS) entry which is preliminary data.</text>
</comment>
<name>A0A4R2KN80_9GAMM</name>
<dbReference type="Proteomes" id="UP000294980">
    <property type="component" value="Unassembled WGS sequence"/>
</dbReference>